<dbReference type="GO" id="GO:0016491">
    <property type="term" value="F:oxidoreductase activity"/>
    <property type="evidence" value="ECO:0007669"/>
    <property type="project" value="InterPro"/>
</dbReference>
<dbReference type="Pfam" id="PF09995">
    <property type="entry name" value="MPAB_Lcp_cat"/>
    <property type="match status" value="1"/>
</dbReference>
<proteinExistence type="predicted"/>
<organism evidence="2 3">
    <name type="scientific">Apophysomyces ossiformis</name>
    <dbReference type="NCBI Taxonomy" id="679940"/>
    <lineage>
        <taxon>Eukaryota</taxon>
        <taxon>Fungi</taxon>
        <taxon>Fungi incertae sedis</taxon>
        <taxon>Mucoromycota</taxon>
        <taxon>Mucoromycotina</taxon>
        <taxon>Mucoromycetes</taxon>
        <taxon>Mucorales</taxon>
        <taxon>Mucorineae</taxon>
        <taxon>Mucoraceae</taxon>
        <taxon>Apophysomyces</taxon>
    </lineage>
</organism>
<name>A0A8H7BTK0_9FUNG</name>
<dbReference type="PANTHER" id="PTHR36124:SF1">
    <property type="entry name" value="ER-BOUND OXYGENASE MPAB_MPAB'_RUBBER OXYGENASE CATALYTIC DOMAIN-CONTAINING PROTEIN"/>
    <property type="match status" value="1"/>
</dbReference>
<keyword evidence="3" id="KW-1185">Reference proteome</keyword>
<reference evidence="2" key="1">
    <citation type="submission" date="2020-01" db="EMBL/GenBank/DDBJ databases">
        <title>Genome Sequencing of Three Apophysomyces-Like Fungal Strains Confirms a Novel Fungal Genus in the Mucoromycota with divergent Burkholderia-like Endosymbiotic Bacteria.</title>
        <authorList>
            <person name="Stajich J.E."/>
            <person name="Macias A.M."/>
            <person name="Carter-House D."/>
            <person name="Lovett B."/>
            <person name="Kasson L.R."/>
            <person name="Berry K."/>
            <person name="Grigoriev I."/>
            <person name="Chang Y."/>
            <person name="Spatafora J."/>
            <person name="Kasson M.T."/>
        </authorList>
    </citation>
    <scope>NUCLEOTIDE SEQUENCE</scope>
    <source>
        <strain evidence="2">NRRL A-21654</strain>
    </source>
</reference>
<dbReference type="EMBL" id="JABAYA010000019">
    <property type="protein sequence ID" value="KAF7730063.1"/>
    <property type="molecule type" value="Genomic_DNA"/>
</dbReference>
<evidence type="ECO:0000313" key="2">
    <source>
        <dbReference type="EMBL" id="KAF7730063.1"/>
    </source>
</evidence>
<evidence type="ECO:0000259" key="1">
    <source>
        <dbReference type="Pfam" id="PF09995"/>
    </source>
</evidence>
<dbReference type="OrthoDB" id="545169at2759"/>
<dbReference type="AlphaFoldDB" id="A0A8H7BTK0"/>
<dbReference type="InterPro" id="IPR018713">
    <property type="entry name" value="MPAB/Lcp_cat_dom"/>
</dbReference>
<gene>
    <name evidence="2" type="ORF">EC973_003008</name>
</gene>
<comment type="caution">
    <text evidence="2">The sequence shown here is derived from an EMBL/GenBank/DDBJ whole genome shotgun (WGS) entry which is preliminary data.</text>
</comment>
<evidence type="ECO:0000313" key="3">
    <source>
        <dbReference type="Proteomes" id="UP000605846"/>
    </source>
</evidence>
<sequence length="360" mass="42587">MLDSVLTWIKEAPPQKTGAGVAAASLACYLLVVRHYRYRYVKEMRRKYPDPDMVLKDASIAAEIYSISGKEFPFMNRQAMEMATFKTFTVPSMSRLLYSTREIHVNTSRRVEDTELILSEMVEPYARVESELQYNPNLSEQEITKQYARKGQAIKRLNEIHDKFKILNDDFIYTLSLFILVPIRWINKYEYRKLDQREINAYYRTWYDIGVDMKIKDIPDTLEKLEAFMEEYERRKVLYHPVNPKLAEATLQYGLKRLPAVLRPLVRELFPCILEPRSIDAFQMKHPSWLLQSLFDGALHLRAFVVRHFFLPRRYHSVRTPFYPNKEGKYIPNYCSFESVYRNGYEISSLGPAKFCPVKH</sequence>
<accession>A0A8H7BTK0</accession>
<dbReference type="InterPro" id="IPR046366">
    <property type="entry name" value="MPAB"/>
</dbReference>
<dbReference type="Proteomes" id="UP000605846">
    <property type="component" value="Unassembled WGS sequence"/>
</dbReference>
<protein>
    <recommendedName>
        <fullName evidence="1">ER-bound oxygenase mpaB/mpaB'/Rubber oxygenase catalytic domain-containing protein</fullName>
    </recommendedName>
</protein>
<dbReference type="PANTHER" id="PTHR36124">
    <property type="match status" value="1"/>
</dbReference>
<feature type="domain" description="ER-bound oxygenase mpaB/mpaB'/Rubber oxygenase catalytic" evidence="1">
    <location>
        <begin position="168"/>
        <end position="287"/>
    </location>
</feature>